<evidence type="ECO:0000313" key="3">
    <source>
        <dbReference type="Proteomes" id="UP000838756"/>
    </source>
</evidence>
<evidence type="ECO:0000256" key="1">
    <source>
        <dbReference type="SAM" id="Phobius"/>
    </source>
</evidence>
<protein>
    <submittedName>
        <fullName evidence="2">Jg13429 protein</fullName>
    </submittedName>
</protein>
<dbReference type="GO" id="GO:0005829">
    <property type="term" value="C:cytosol"/>
    <property type="evidence" value="ECO:0007669"/>
    <property type="project" value="TreeGrafter"/>
</dbReference>
<proteinExistence type="predicted"/>
<dbReference type="Pfam" id="PF03917">
    <property type="entry name" value="GSH_synth_ATP"/>
    <property type="match status" value="1"/>
</dbReference>
<dbReference type="OrthoDB" id="2020073at2759"/>
<feature type="transmembrane region" description="Helical" evidence="1">
    <location>
        <begin position="143"/>
        <end position="163"/>
    </location>
</feature>
<evidence type="ECO:0000313" key="2">
    <source>
        <dbReference type="EMBL" id="CAH2242986.1"/>
    </source>
</evidence>
<keyword evidence="1" id="KW-0472">Membrane</keyword>
<dbReference type="GO" id="GO:0043295">
    <property type="term" value="F:glutathione binding"/>
    <property type="evidence" value="ECO:0007669"/>
    <property type="project" value="TreeGrafter"/>
</dbReference>
<dbReference type="InterPro" id="IPR014049">
    <property type="entry name" value="Glutathione_synthase_N_euk"/>
</dbReference>
<accession>A0A8S4RYS2</accession>
<keyword evidence="3" id="KW-1185">Reference proteome</keyword>
<gene>
    <name evidence="2" type="primary">jg13429</name>
    <name evidence="2" type="ORF">PAEG_LOCUS19200</name>
</gene>
<dbReference type="EMBL" id="CAKXAJ010025709">
    <property type="protein sequence ID" value="CAH2242986.1"/>
    <property type="molecule type" value="Genomic_DNA"/>
</dbReference>
<organism evidence="2 3">
    <name type="scientific">Pararge aegeria aegeria</name>
    <dbReference type="NCBI Taxonomy" id="348720"/>
    <lineage>
        <taxon>Eukaryota</taxon>
        <taxon>Metazoa</taxon>
        <taxon>Ecdysozoa</taxon>
        <taxon>Arthropoda</taxon>
        <taxon>Hexapoda</taxon>
        <taxon>Insecta</taxon>
        <taxon>Pterygota</taxon>
        <taxon>Neoptera</taxon>
        <taxon>Endopterygota</taxon>
        <taxon>Lepidoptera</taxon>
        <taxon>Glossata</taxon>
        <taxon>Ditrysia</taxon>
        <taxon>Papilionoidea</taxon>
        <taxon>Nymphalidae</taxon>
        <taxon>Satyrinae</taxon>
        <taxon>Satyrini</taxon>
        <taxon>Parargina</taxon>
        <taxon>Pararge</taxon>
    </lineage>
</organism>
<dbReference type="SUPFAM" id="SSF56059">
    <property type="entry name" value="Glutathione synthetase ATP-binding domain-like"/>
    <property type="match status" value="1"/>
</dbReference>
<sequence length="173" mass="19685">MLRFWSETCVEGALPGICLIAPFVLLPSPFPQTEFNKAVELQPILNELMHKVAHDDEFLTRTLQNALQVDEFTASLFDIWVKVRDEGMAQTLSLGLFRSDYLMQNPDGNRIKQVEFNTVASSFGALTSYLHDMTRYPTIARDVSMTLLISIHFFYVLCQYIALNLTSTLLLSQ</sequence>
<dbReference type="GO" id="GO:0005524">
    <property type="term" value="F:ATP binding"/>
    <property type="evidence" value="ECO:0007669"/>
    <property type="project" value="InterPro"/>
</dbReference>
<dbReference type="InterPro" id="IPR005615">
    <property type="entry name" value="Glutathione_synthase"/>
</dbReference>
<dbReference type="GO" id="GO:0004363">
    <property type="term" value="F:glutathione synthase activity"/>
    <property type="evidence" value="ECO:0007669"/>
    <property type="project" value="InterPro"/>
</dbReference>
<dbReference type="Gene3D" id="3.30.470.20">
    <property type="entry name" value="ATP-grasp fold, B domain"/>
    <property type="match status" value="1"/>
</dbReference>
<keyword evidence="1" id="KW-0812">Transmembrane</keyword>
<reference evidence="2" key="1">
    <citation type="submission" date="2022-03" db="EMBL/GenBank/DDBJ databases">
        <authorList>
            <person name="Lindestad O."/>
        </authorList>
    </citation>
    <scope>NUCLEOTIDE SEQUENCE</scope>
</reference>
<dbReference type="AlphaFoldDB" id="A0A8S4RYS2"/>
<dbReference type="Gene3D" id="3.30.1490.80">
    <property type="match status" value="1"/>
</dbReference>
<dbReference type="PANTHER" id="PTHR11130">
    <property type="entry name" value="GLUTATHIONE SYNTHETASE"/>
    <property type="match status" value="1"/>
</dbReference>
<comment type="caution">
    <text evidence="2">The sequence shown here is derived from an EMBL/GenBank/DDBJ whole genome shotgun (WGS) entry which is preliminary data.</text>
</comment>
<name>A0A8S4RYS2_9NEOP</name>
<dbReference type="PANTHER" id="PTHR11130:SF0">
    <property type="entry name" value="GLUTATHIONE SYNTHETASE"/>
    <property type="match status" value="1"/>
</dbReference>
<dbReference type="Proteomes" id="UP000838756">
    <property type="component" value="Unassembled WGS sequence"/>
</dbReference>
<keyword evidence="1" id="KW-1133">Transmembrane helix</keyword>